<name>A0ABU2LX26_9ACTN</name>
<sequence length="63" mass="7126">MSKTQWQKSSYSTEHGDCVELARSDNLFRIRESDAPHVTVATNGSRLRALLHEIKTGRLASRI</sequence>
<protein>
    <submittedName>
        <fullName evidence="2">DUF397 domain-containing protein</fullName>
    </submittedName>
</protein>
<proteinExistence type="predicted"/>
<evidence type="ECO:0000313" key="2">
    <source>
        <dbReference type="EMBL" id="MDT0321747.1"/>
    </source>
</evidence>
<dbReference type="Pfam" id="PF04149">
    <property type="entry name" value="DUF397"/>
    <property type="match status" value="1"/>
</dbReference>
<gene>
    <name evidence="2" type="ORF">RNC47_25780</name>
</gene>
<feature type="domain" description="DUF397" evidence="1">
    <location>
        <begin position="4"/>
        <end position="55"/>
    </location>
</feature>
<evidence type="ECO:0000259" key="1">
    <source>
        <dbReference type="Pfam" id="PF04149"/>
    </source>
</evidence>
<organism evidence="2 3">
    <name type="scientific">Streptomyces millisiae</name>
    <dbReference type="NCBI Taxonomy" id="3075542"/>
    <lineage>
        <taxon>Bacteria</taxon>
        <taxon>Bacillati</taxon>
        <taxon>Actinomycetota</taxon>
        <taxon>Actinomycetes</taxon>
        <taxon>Kitasatosporales</taxon>
        <taxon>Streptomycetaceae</taxon>
        <taxon>Streptomyces</taxon>
    </lineage>
</organism>
<dbReference type="RefSeq" id="WP_311601996.1">
    <property type="nucleotide sequence ID" value="NZ_JAVREM010000046.1"/>
</dbReference>
<reference evidence="3" key="1">
    <citation type="submission" date="2023-07" db="EMBL/GenBank/DDBJ databases">
        <title>30 novel species of actinomycetes from the DSMZ collection.</title>
        <authorList>
            <person name="Nouioui I."/>
        </authorList>
    </citation>
    <scope>NUCLEOTIDE SEQUENCE [LARGE SCALE GENOMIC DNA]</scope>
    <source>
        <strain evidence="3">DSM 44918</strain>
    </source>
</reference>
<comment type="caution">
    <text evidence="2">The sequence shown here is derived from an EMBL/GenBank/DDBJ whole genome shotgun (WGS) entry which is preliminary data.</text>
</comment>
<accession>A0ABU2LX26</accession>
<dbReference type="InterPro" id="IPR007278">
    <property type="entry name" value="DUF397"/>
</dbReference>
<keyword evidence="3" id="KW-1185">Reference proteome</keyword>
<dbReference type="Proteomes" id="UP001183420">
    <property type="component" value="Unassembled WGS sequence"/>
</dbReference>
<dbReference type="EMBL" id="JAVREM010000046">
    <property type="protein sequence ID" value="MDT0321747.1"/>
    <property type="molecule type" value="Genomic_DNA"/>
</dbReference>
<evidence type="ECO:0000313" key="3">
    <source>
        <dbReference type="Proteomes" id="UP001183420"/>
    </source>
</evidence>